<keyword evidence="6" id="KW-0378">Hydrolase</keyword>
<sequence>MSASVRAILTGTLLLTTFAFASKPNSFSAVDTSGCGLTHAAGYHDADDTNSLQSGGLTRKYGIYVPQSYNDNPNKPRKLILDYHGNNGTPLYQYNNTRYFDYPNGEEYLTQLASTSPGRARQGVDDLQFTTDLLAHLRQTYCIDSNHVYASGKSNGGGFVDFLACSKNGDEFAAFGMASAALYSDNGVEQCNNTRPRAILEAHGMNDTTISYYGGPRNGAMLPDIQTWIGWWAQRDGCKANCADCMEVQQRSGYEVISYSCGGLKDVVQHYDVFDLGHCWPSTTGDNSDSARSYCGDRSLDYTSVVLDSFSRRSLQSTSGQWQEWSI</sequence>
<keyword evidence="12" id="KW-1185">Reference proteome</keyword>
<dbReference type="EC" id="3.1.1.73" evidence="2"/>
<evidence type="ECO:0000313" key="11">
    <source>
        <dbReference type="EMBL" id="KAK5075777.1"/>
    </source>
</evidence>
<keyword evidence="7" id="KW-0119">Carbohydrate metabolism</keyword>
<evidence type="ECO:0000256" key="8">
    <source>
        <dbReference type="ARBA" id="ARBA00023326"/>
    </source>
</evidence>
<keyword evidence="4" id="KW-0858">Xylan degradation</keyword>
<dbReference type="SUPFAM" id="SSF53474">
    <property type="entry name" value="alpha/beta-Hydrolases"/>
    <property type="match status" value="1"/>
</dbReference>
<protein>
    <recommendedName>
        <fullName evidence="2">feruloyl esterase</fullName>
        <ecNumber evidence="2">3.1.1.73</ecNumber>
    </recommendedName>
</protein>
<accession>A0ABR0JWJ8</accession>
<evidence type="ECO:0000256" key="4">
    <source>
        <dbReference type="ARBA" id="ARBA00022651"/>
    </source>
</evidence>
<evidence type="ECO:0000256" key="1">
    <source>
        <dbReference type="ARBA" id="ARBA00004613"/>
    </source>
</evidence>
<dbReference type="InterPro" id="IPR029058">
    <property type="entry name" value="AB_hydrolase_fold"/>
</dbReference>
<evidence type="ECO:0000256" key="10">
    <source>
        <dbReference type="SAM" id="SignalP"/>
    </source>
</evidence>
<evidence type="ECO:0000256" key="7">
    <source>
        <dbReference type="ARBA" id="ARBA00023277"/>
    </source>
</evidence>
<dbReference type="PANTHER" id="PTHR38050">
    <property type="match status" value="1"/>
</dbReference>
<reference evidence="11 12" key="1">
    <citation type="submission" date="2023-08" db="EMBL/GenBank/DDBJ databases">
        <title>Black Yeasts Isolated from many extreme environments.</title>
        <authorList>
            <person name="Coleine C."/>
            <person name="Stajich J.E."/>
            <person name="Selbmann L."/>
        </authorList>
    </citation>
    <scope>NUCLEOTIDE SEQUENCE [LARGE SCALE GENOMIC DNA]</scope>
    <source>
        <strain evidence="11 12">CCFEE 5885</strain>
    </source>
</reference>
<dbReference type="PANTHER" id="PTHR38050:SF2">
    <property type="entry name" value="FERULOYL ESTERASE C-RELATED"/>
    <property type="match status" value="1"/>
</dbReference>
<keyword evidence="8" id="KW-0624">Polysaccharide degradation</keyword>
<evidence type="ECO:0000256" key="3">
    <source>
        <dbReference type="ARBA" id="ARBA00022525"/>
    </source>
</evidence>
<comment type="subcellular location">
    <subcellularLocation>
        <location evidence="1">Secreted</location>
    </subcellularLocation>
</comment>
<evidence type="ECO:0000256" key="5">
    <source>
        <dbReference type="ARBA" id="ARBA00022729"/>
    </source>
</evidence>
<evidence type="ECO:0000313" key="12">
    <source>
        <dbReference type="Proteomes" id="UP001345013"/>
    </source>
</evidence>
<keyword evidence="5 10" id="KW-0732">Signal</keyword>
<proteinExistence type="predicted"/>
<organism evidence="11 12">
    <name type="scientific">Lithohypha guttulata</name>
    <dbReference type="NCBI Taxonomy" id="1690604"/>
    <lineage>
        <taxon>Eukaryota</taxon>
        <taxon>Fungi</taxon>
        <taxon>Dikarya</taxon>
        <taxon>Ascomycota</taxon>
        <taxon>Pezizomycotina</taxon>
        <taxon>Eurotiomycetes</taxon>
        <taxon>Chaetothyriomycetidae</taxon>
        <taxon>Chaetothyriales</taxon>
        <taxon>Trichomeriaceae</taxon>
        <taxon>Lithohypha</taxon>
    </lineage>
</organism>
<comment type="catalytic activity">
    <reaction evidence="9">
        <text>feruloyl-polysaccharide + H2O = ferulate + polysaccharide.</text>
        <dbReference type="EC" id="3.1.1.73"/>
    </reaction>
</comment>
<comment type="caution">
    <text evidence="11">The sequence shown here is derived from an EMBL/GenBank/DDBJ whole genome shotgun (WGS) entry which is preliminary data.</text>
</comment>
<dbReference type="EMBL" id="JAVRRG010000247">
    <property type="protein sequence ID" value="KAK5075777.1"/>
    <property type="molecule type" value="Genomic_DNA"/>
</dbReference>
<feature type="signal peptide" evidence="10">
    <location>
        <begin position="1"/>
        <end position="21"/>
    </location>
</feature>
<evidence type="ECO:0000256" key="2">
    <source>
        <dbReference type="ARBA" id="ARBA00013091"/>
    </source>
</evidence>
<gene>
    <name evidence="11" type="ORF">LTR24_009894</name>
</gene>
<evidence type="ECO:0000256" key="9">
    <source>
        <dbReference type="ARBA" id="ARBA00034075"/>
    </source>
</evidence>
<name>A0ABR0JWJ8_9EURO</name>
<dbReference type="InterPro" id="IPR043595">
    <property type="entry name" value="FaeB/C/D"/>
</dbReference>
<keyword evidence="3" id="KW-0964">Secreted</keyword>
<evidence type="ECO:0000256" key="6">
    <source>
        <dbReference type="ARBA" id="ARBA00022801"/>
    </source>
</evidence>
<dbReference type="Gene3D" id="3.40.50.1820">
    <property type="entry name" value="alpha/beta hydrolase"/>
    <property type="match status" value="1"/>
</dbReference>
<feature type="chain" id="PRO_5045043229" description="feruloyl esterase" evidence="10">
    <location>
        <begin position="22"/>
        <end position="327"/>
    </location>
</feature>
<dbReference type="Proteomes" id="UP001345013">
    <property type="component" value="Unassembled WGS sequence"/>
</dbReference>